<dbReference type="AlphaFoldDB" id="A0A099LVA8"/>
<dbReference type="EMBL" id="JMCG01000001">
    <property type="protein sequence ID" value="KGK11222.1"/>
    <property type="molecule type" value="Genomic_DNA"/>
</dbReference>
<feature type="signal peptide" evidence="1">
    <location>
        <begin position="1"/>
        <end position="24"/>
    </location>
</feature>
<keyword evidence="3" id="KW-1185">Reference proteome</keyword>
<sequence>MNCSMKFKMTTVALLVGSAMQANAALYKVVEVDPAQNGSTSSYNEAYGVAIQAGNVYQDSGKTLPFDKGCFDNAAACGDEQFKLALETRISVDGVSYREEVPFAMDPAFSYIQDYDDFRTYCFRELRYSTCDTWASVHWAPWSKELSKDYTSNALAFVEGASNAYDNKYNNVINSLTEAGLPVGNQSVVKADQTALETRNTVVAPVVPNGDFYQSRAWKTDGSYTSGSIATSATNDYGSHHTSKAAIWDQNGNVSQIVWPQGGDRDRNRLAQGSMRDFALLRDENDKPITIYGVGYNTFSDDNYLNASVFVGTIDDSAFDKTTWETKVVSGAQMKIGSDIIHSNSVVTNVNDKFVAVGEAKRSGSKPSEGAAANRLFLIEDVTADSISATFLTSLDNLFFSGAGGKMGGINNYNEIVGQVDAEDTREIDGKERRKRGFIFPYGGAGANQERRAIFNDKAWFLDDLTNGSNAPTSNNQYRIVDASDINDAGVISATAIKCDGGYDSTSHNAYCGGGSKDETIVAVKLVPIAGATSADIEARPVDKAAAERKGAGLGWLSLTLLVFFGFRRK</sequence>
<reference evidence="2 3" key="1">
    <citation type="submission" date="2014-04" db="EMBL/GenBank/DDBJ databases">
        <title>Genome sequencing of Vibrio navarrensis strains.</title>
        <authorList>
            <person name="Gladney L.M."/>
            <person name="Katz L.S."/>
            <person name="Marino-Ramirez L."/>
            <person name="Jordan I.K."/>
        </authorList>
    </citation>
    <scope>NUCLEOTIDE SEQUENCE [LARGE SCALE GENOMIC DNA]</scope>
    <source>
        <strain evidence="2 3">ATCC 51183</strain>
    </source>
</reference>
<dbReference type="Pfam" id="PF11949">
    <property type="entry name" value="DUF3466"/>
    <property type="match status" value="2"/>
</dbReference>
<organism evidence="2 3">
    <name type="scientific">Vibrio navarrensis</name>
    <dbReference type="NCBI Taxonomy" id="29495"/>
    <lineage>
        <taxon>Bacteria</taxon>
        <taxon>Pseudomonadati</taxon>
        <taxon>Pseudomonadota</taxon>
        <taxon>Gammaproteobacteria</taxon>
        <taxon>Vibrionales</taxon>
        <taxon>Vibrionaceae</taxon>
        <taxon>Vibrio</taxon>
    </lineage>
</organism>
<dbReference type="GeneID" id="43683104"/>
<accession>A0A099LVA8</accession>
<name>A0A099LVA8_9VIBR</name>
<proteinExistence type="predicted"/>
<dbReference type="RefSeq" id="WP_039426387.1">
    <property type="nucleotide sequence ID" value="NZ_CP061845.1"/>
</dbReference>
<dbReference type="InterPro" id="IPR022562">
    <property type="entry name" value="DUF3466"/>
</dbReference>
<dbReference type="eggNOG" id="COG5563">
    <property type="taxonomic scope" value="Bacteria"/>
</dbReference>
<protein>
    <submittedName>
        <fullName evidence="2">Membrane protein</fullName>
    </submittedName>
</protein>
<dbReference type="InterPro" id="IPR020008">
    <property type="entry name" value="GlyGly_CTERM"/>
</dbReference>
<dbReference type="NCBIfam" id="TIGR03501">
    <property type="entry name" value="GlyGly_CTERM"/>
    <property type="match status" value="1"/>
</dbReference>
<keyword evidence="1" id="KW-0732">Signal</keyword>
<evidence type="ECO:0000313" key="3">
    <source>
        <dbReference type="Proteomes" id="UP000029994"/>
    </source>
</evidence>
<evidence type="ECO:0000256" key="1">
    <source>
        <dbReference type="SAM" id="SignalP"/>
    </source>
</evidence>
<feature type="chain" id="PRO_5001950745" evidence="1">
    <location>
        <begin position="25"/>
        <end position="570"/>
    </location>
</feature>
<evidence type="ECO:0000313" key="2">
    <source>
        <dbReference type="EMBL" id="KGK11222.1"/>
    </source>
</evidence>
<gene>
    <name evidence="2" type="ORF">EA26_07825</name>
</gene>
<dbReference type="Proteomes" id="UP000029994">
    <property type="component" value="Unassembled WGS sequence"/>
</dbReference>
<dbReference type="STRING" id="29495.EA26_07825"/>
<comment type="caution">
    <text evidence="2">The sequence shown here is derived from an EMBL/GenBank/DDBJ whole genome shotgun (WGS) entry which is preliminary data.</text>
</comment>